<evidence type="ECO:0000256" key="9">
    <source>
        <dbReference type="SAM" id="Phobius"/>
    </source>
</evidence>
<evidence type="ECO:0000256" key="2">
    <source>
        <dbReference type="ARBA" id="ARBA00022857"/>
    </source>
</evidence>
<evidence type="ECO:0000256" key="8">
    <source>
        <dbReference type="RuleBase" id="RU000363"/>
    </source>
</evidence>
<dbReference type="PANTHER" id="PTHR44196:SF1">
    <property type="entry name" value="DEHYDROGENASE_REDUCTASE SDR FAMILY MEMBER 7B"/>
    <property type="match status" value="1"/>
</dbReference>
<dbReference type="SMART" id="SM00822">
    <property type="entry name" value="PKS_KR"/>
    <property type="match status" value="1"/>
</dbReference>
<evidence type="ECO:0000256" key="5">
    <source>
        <dbReference type="ARBA" id="ARBA00037096"/>
    </source>
</evidence>
<dbReference type="PRINTS" id="PR00081">
    <property type="entry name" value="GDHRDH"/>
</dbReference>
<evidence type="ECO:0000256" key="7">
    <source>
        <dbReference type="ARBA" id="ARBA00043014"/>
    </source>
</evidence>
<accession>A0A672G8N1</accession>
<keyword evidence="3" id="KW-0560">Oxidoreductase</keyword>
<reference evidence="11" key="3">
    <citation type="submission" date="2025-09" db="UniProtKB">
        <authorList>
            <consortium name="Ensembl"/>
        </authorList>
    </citation>
    <scope>IDENTIFICATION</scope>
</reference>
<dbReference type="Pfam" id="PF00106">
    <property type="entry name" value="adh_short"/>
    <property type="match status" value="1"/>
</dbReference>
<dbReference type="PROSITE" id="PS00061">
    <property type="entry name" value="ADH_SHORT"/>
    <property type="match status" value="1"/>
</dbReference>
<dbReference type="Gene3D" id="3.40.50.720">
    <property type="entry name" value="NAD(P)-binding Rossmann-like Domain"/>
    <property type="match status" value="1"/>
</dbReference>
<reference evidence="11" key="2">
    <citation type="submission" date="2025-08" db="UniProtKB">
        <authorList>
            <consortium name="Ensembl"/>
        </authorList>
    </citation>
    <scope>IDENTIFICATION</scope>
</reference>
<dbReference type="SUPFAM" id="SSF51735">
    <property type="entry name" value="NAD(P)-binding Rossmann-fold domains"/>
    <property type="match status" value="1"/>
</dbReference>
<dbReference type="Proteomes" id="UP000472267">
    <property type="component" value="Chromosome 4"/>
</dbReference>
<proteinExistence type="inferred from homology"/>
<keyword evidence="9" id="KW-0472">Membrane</keyword>
<dbReference type="GO" id="GO:0016616">
    <property type="term" value="F:oxidoreductase activity, acting on the CH-OH group of donors, NAD or NADP as acceptor"/>
    <property type="evidence" value="ECO:0007669"/>
    <property type="project" value="UniProtKB-ARBA"/>
</dbReference>
<name>A0A672G8N1_SALFA</name>
<dbReference type="PIRSF" id="PIRSF000126">
    <property type="entry name" value="11-beta-HSD1"/>
    <property type="match status" value="1"/>
</dbReference>
<protein>
    <recommendedName>
        <fullName evidence="6">Dehydrogenase/reductase SDR family member 7B</fullName>
    </recommendedName>
    <alternativeName>
        <fullName evidence="7">Short-chain dehydrogenase/reductase family 32C member 1</fullName>
    </alternativeName>
</protein>
<dbReference type="PRINTS" id="PR00080">
    <property type="entry name" value="SDRFAMILY"/>
</dbReference>
<keyword evidence="12" id="KW-1185">Reference proteome</keyword>
<feature type="domain" description="Ketoreductase" evidence="10">
    <location>
        <begin position="38"/>
        <end position="229"/>
    </location>
</feature>
<dbReference type="InterPro" id="IPR057326">
    <property type="entry name" value="KR_dom"/>
</dbReference>
<dbReference type="InParanoid" id="A0A672G8N1"/>
<dbReference type="RefSeq" id="XP_029945090.1">
    <property type="nucleotide sequence ID" value="XM_030089230.1"/>
</dbReference>
<dbReference type="GO" id="GO:0016020">
    <property type="term" value="C:membrane"/>
    <property type="evidence" value="ECO:0007669"/>
    <property type="project" value="UniProtKB-ARBA"/>
</dbReference>
<dbReference type="FunCoup" id="A0A672G8N1">
    <property type="interactions" value="12"/>
</dbReference>
<evidence type="ECO:0000313" key="11">
    <source>
        <dbReference type="Ensembl" id="ENSSFAP00005015241.1"/>
    </source>
</evidence>
<dbReference type="CTD" id="25979"/>
<evidence type="ECO:0000256" key="1">
    <source>
        <dbReference type="ARBA" id="ARBA00006484"/>
    </source>
</evidence>
<dbReference type="GO" id="GO:0006629">
    <property type="term" value="P:lipid metabolic process"/>
    <property type="evidence" value="ECO:0007669"/>
    <property type="project" value="UniProtKB-ARBA"/>
</dbReference>
<evidence type="ECO:0000259" key="10">
    <source>
        <dbReference type="SMART" id="SM00822"/>
    </source>
</evidence>
<dbReference type="CDD" id="cd05332">
    <property type="entry name" value="11beta-HSD1_like_SDR_c"/>
    <property type="match status" value="1"/>
</dbReference>
<keyword evidence="9" id="KW-0812">Transmembrane</keyword>
<dbReference type="GO" id="GO:0005737">
    <property type="term" value="C:cytoplasm"/>
    <property type="evidence" value="ECO:0007669"/>
    <property type="project" value="UniProtKB-ARBA"/>
</dbReference>
<keyword evidence="4" id="KW-0520">NAD</keyword>
<comment type="function">
    <text evidence="5">Putative oxidoreductase.</text>
</comment>
<dbReference type="InterPro" id="IPR036291">
    <property type="entry name" value="NAD(P)-bd_dom_sf"/>
</dbReference>
<evidence type="ECO:0000256" key="6">
    <source>
        <dbReference type="ARBA" id="ARBA00040419"/>
    </source>
</evidence>
<gene>
    <name evidence="11" type="primary">dhrs7b</name>
</gene>
<dbReference type="Ensembl" id="ENSSFAT00005015866.1">
    <property type="protein sequence ID" value="ENSSFAP00005015241.1"/>
    <property type="gene ID" value="ENSSFAG00005008151.1"/>
</dbReference>
<keyword evidence="9" id="KW-1133">Transmembrane helix</keyword>
<dbReference type="InterPro" id="IPR002347">
    <property type="entry name" value="SDR_fam"/>
</dbReference>
<dbReference type="FunFam" id="3.40.50.720:FF:000122">
    <property type="entry name" value="Dehydrogenase/reductase SDR family member 7B"/>
    <property type="match status" value="1"/>
</dbReference>
<dbReference type="InterPro" id="IPR020904">
    <property type="entry name" value="Sc_DH/Rdtase_CS"/>
</dbReference>
<dbReference type="PANTHER" id="PTHR44196">
    <property type="entry name" value="DEHYDROGENASE/REDUCTASE SDR FAMILY MEMBER 7B"/>
    <property type="match status" value="1"/>
</dbReference>
<dbReference type="OrthoDB" id="5307821at2759"/>
<feature type="transmembrane region" description="Helical" evidence="9">
    <location>
        <begin position="6"/>
        <end position="26"/>
    </location>
</feature>
<dbReference type="OMA" id="YFWIMAK"/>
<reference evidence="11" key="1">
    <citation type="submission" date="2019-06" db="EMBL/GenBank/DDBJ databases">
        <authorList>
            <consortium name="Wellcome Sanger Institute Data Sharing"/>
        </authorList>
    </citation>
    <scope>NUCLEOTIDE SEQUENCE [LARGE SCALE GENOMIC DNA]</scope>
</reference>
<evidence type="ECO:0000256" key="4">
    <source>
        <dbReference type="ARBA" id="ARBA00023027"/>
    </source>
</evidence>
<evidence type="ECO:0000313" key="12">
    <source>
        <dbReference type="Proteomes" id="UP000472267"/>
    </source>
</evidence>
<evidence type="ECO:0000256" key="3">
    <source>
        <dbReference type="ARBA" id="ARBA00023002"/>
    </source>
</evidence>
<dbReference type="NCBIfam" id="NF004825">
    <property type="entry name" value="PRK06181.1"/>
    <property type="match status" value="1"/>
</dbReference>
<sequence length="311" mass="33892">MERVLGGGLLPLALTSVGVLLLYRILLRLRQGASVQDAVVVITGASSGLGKECARVFHAAGARLILCGRDAGRLQQVVQELPASSADSQKKTYTPNTVIFDMADTDAVDRAAEEILRCYGQVDVLINNAGISYRGNILQTHISVQRDVMETNYFGTIALTQALLPFMVRRRSGHIVVISSIQGKIAIPYRSAYAASKHATQAYFDCLRAEIERYQIPVTVISPGYIRTNLSLNAVTGDGSKYGVLDKTTATGRDPAEVAQAVLKAVRHRSKDVVLAGASPTLAVYLRTLWPALFFRLMSSRARKQQKDKEE</sequence>
<dbReference type="GeneID" id="115386762"/>
<dbReference type="AlphaFoldDB" id="A0A672G8N1"/>
<comment type="similarity">
    <text evidence="1 8">Belongs to the short-chain dehydrogenases/reductases (SDR) family.</text>
</comment>
<organism evidence="11 12">
    <name type="scientific">Salarias fasciatus</name>
    <name type="common">Jewelled blenny</name>
    <name type="synonym">Blennius fasciatus</name>
    <dbReference type="NCBI Taxonomy" id="181472"/>
    <lineage>
        <taxon>Eukaryota</taxon>
        <taxon>Metazoa</taxon>
        <taxon>Chordata</taxon>
        <taxon>Craniata</taxon>
        <taxon>Vertebrata</taxon>
        <taxon>Euteleostomi</taxon>
        <taxon>Actinopterygii</taxon>
        <taxon>Neopterygii</taxon>
        <taxon>Teleostei</taxon>
        <taxon>Neoteleostei</taxon>
        <taxon>Acanthomorphata</taxon>
        <taxon>Ovalentaria</taxon>
        <taxon>Blenniimorphae</taxon>
        <taxon>Blenniiformes</taxon>
        <taxon>Blennioidei</taxon>
        <taxon>Blenniidae</taxon>
        <taxon>Salariinae</taxon>
        <taxon>Salarias</taxon>
    </lineage>
</organism>
<keyword evidence="2" id="KW-0521">NADP</keyword>